<accession>A0ABR8YPG7</accession>
<gene>
    <name evidence="1" type="ORF">H9637_03480</name>
</gene>
<dbReference type="RefSeq" id="WP_191739091.1">
    <property type="nucleotide sequence ID" value="NZ_JACSQB010000029.1"/>
</dbReference>
<organism evidence="1 2">
    <name type="scientific">Clostridium faecium</name>
    <dbReference type="NCBI Taxonomy" id="2762223"/>
    <lineage>
        <taxon>Bacteria</taxon>
        <taxon>Bacillati</taxon>
        <taxon>Bacillota</taxon>
        <taxon>Clostridia</taxon>
        <taxon>Eubacteriales</taxon>
        <taxon>Clostridiaceae</taxon>
        <taxon>Clostridium</taxon>
    </lineage>
</organism>
<reference evidence="1 2" key="1">
    <citation type="submission" date="2020-08" db="EMBL/GenBank/DDBJ databases">
        <title>A Genomic Blueprint of the Chicken Gut Microbiome.</title>
        <authorList>
            <person name="Gilroy R."/>
            <person name="Ravi A."/>
            <person name="Getino M."/>
            <person name="Pursley I."/>
            <person name="Horton D.L."/>
            <person name="Alikhan N.-F."/>
            <person name="Baker D."/>
            <person name="Gharbi K."/>
            <person name="Hall N."/>
            <person name="Watson M."/>
            <person name="Adriaenssens E.M."/>
            <person name="Foster-Nyarko E."/>
            <person name="Jarju S."/>
            <person name="Secka A."/>
            <person name="Antonio M."/>
            <person name="Oren A."/>
            <person name="Chaudhuri R."/>
            <person name="La Ragione R.M."/>
            <person name="Hildebrand F."/>
            <person name="Pallen M.J."/>
        </authorList>
    </citation>
    <scope>NUCLEOTIDE SEQUENCE [LARGE SCALE GENOMIC DNA]</scope>
    <source>
        <strain evidence="1 2">N37</strain>
    </source>
</reference>
<evidence type="ECO:0000313" key="1">
    <source>
        <dbReference type="EMBL" id="MBD8046114.1"/>
    </source>
</evidence>
<dbReference type="Proteomes" id="UP000627166">
    <property type="component" value="Unassembled WGS sequence"/>
</dbReference>
<name>A0ABR8YPG7_9CLOT</name>
<keyword evidence="2" id="KW-1185">Reference proteome</keyword>
<evidence type="ECO:0000313" key="2">
    <source>
        <dbReference type="Proteomes" id="UP000627166"/>
    </source>
</evidence>
<proteinExistence type="predicted"/>
<dbReference type="EMBL" id="JACSQB010000029">
    <property type="protein sequence ID" value="MBD8046114.1"/>
    <property type="molecule type" value="Genomic_DNA"/>
</dbReference>
<comment type="caution">
    <text evidence="1">The sequence shown here is derived from an EMBL/GenBank/DDBJ whole genome shotgun (WGS) entry which is preliminary data.</text>
</comment>
<protein>
    <submittedName>
        <fullName evidence="1">Uncharacterized protein</fullName>
    </submittedName>
</protein>
<sequence length="45" mass="5022">MEFNISNMIDKNKKYSSSVAKNGNTLFNGSSLSFFKYIANISVNP</sequence>